<organism evidence="18 19">
    <name type="scientific">Gemelliphila asaccharolytica</name>
    <dbReference type="NCBI Taxonomy" id="502393"/>
    <lineage>
        <taxon>Bacteria</taxon>
        <taxon>Bacillati</taxon>
        <taxon>Bacillota</taxon>
        <taxon>Bacilli</taxon>
        <taxon>Bacillales</taxon>
        <taxon>Gemellaceae</taxon>
        <taxon>Gemelliphila</taxon>
    </lineage>
</organism>
<evidence type="ECO:0000256" key="7">
    <source>
        <dbReference type="ARBA" id="ARBA00022694"/>
    </source>
</evidence>
<keyword evidence="13 17" id="KW-1015">Disulfide bond</keyword>
<feature type="binding site" evidence="17">
    <location>
        <position position="131"/>
    </location>
    <ligand>
        <name>[4Fe-4S] cluster</name>
        <dbReference type="ChEBI" id="CHEBI:49883"/>
    </ligand>
</feature>
<feature type="binding site" evidence="17">
    <location>
        <position position="45"/>
    </location>
    <ligand>
        <name>[4Fe-4S] cluster</name>
        <dbReference type="ChEBI" id="CHEBI:49883"/>
    </ligand>
</feature>
<evidence type="ECO:0000313" key="19">
    <source>
        <dbReference type="Proteomes" id="UP000070467"/>
    </source>
</evidence>
<dbReference type="EC" id="1.17.99.6" evidence="4 17"/>
<comment type="catalytic activity">
    <reaction evidence="16 17">
        <text>epoxyqueuosine(34) in tRNA + AH2 = queuosine(34) in tRNA + A + H2O</text>
        <dbReference type="Rhea" id="RHEA:32159"/>
        <dbReference type="Rhea" id="RHEA-COMP:18571"/>
        <dbReference type="Rhea" id="RHEA-COMP:18582"/>
        <dbReference type="ChEBI" id="CHEBI:13193"/>
        <dbReference type="ChEBI" id="CHEBI:15377"/>
        <dbReference type="ChEBI" id="CHEBI:17499"/>
        <dbReference type="ChEBI" id="CHEBI:194431"/>
        <dbReference type="ChEBI" id="CHEBI:194443"/>
        <dbReference type="EC" id="1.17.99.6"/>
    </reaction>
</comment>
<accession>A0ABR5TMM4</accession>
<evidence type="ECO:0000256" key="15">
    <source>
        <dbReference type="ARBA" id="ARBA00031446"/>
    </source>
</evidence>
<dbReference type="EMBL" id="LSDB01000008">
    <property type="protein sequence ID" value="KXB58584.1"/>
    <property type="molecule type" value="Genomic_DNA"/>
</dbReference>
<evidence type="ECO:0000256" key="14">
    <source>
        <dbReference type="ARBA" id="ARBA00023284"/>
    </source>
</evidence>
<keyword evidence="12 17" id="KW-0411">Iron-sulfur</keyword>
<keyword evidence="8 17" id="KW-0479">Metal-binding</keyword>
<evidence type="ECO:0000256" key="9">
    <source>
        <dbReference type="ARBA" id="ARBA00022785"/>
    </source>
</evidence>
<keyword evidence="19" id="KW-1185">Reference proteome</keyword>
<evidence type="ECO:0000256" key="11">
    <source>
        <dbReference type="ARBA" id="ARBA00023004"/>
    </source>
</evidence>
<gene>
    <name evidence="17" type="primary">queH</name>
    <name evidence="18" type="ORF">HMPREF1871_00350</name>
</gene>
<dbReference type="InterPro" id="IPR003828">
    <property type="entry name" value="QueH"/>
</dbReference>
<evidence type="ECO:0000256" key="1">
    <source>
        <dbReference type="ARBA" id="ARBA00002268"/>
    </source>
</evidence>
<evidence type="ECO:0000256" key="13">
    <source>
        <dbReference type="ARBA" id="ARBA00023157"/>
    </source>
</evidence>
<reference evidence="18 19" key="1">
    <citation type="submission" date="2016-01" db="EMBL/GenBank/DDBJ databases">
        <authorList>
            <person name="Mitreva M."/>
            <person name="Pepin K.H."/>
            <person name="Mihindukulasuriya K.A."/>
            <person name="Fulton R."/>
            <person name="Fronick C."/>
            <person name="O'Laughlin M."/>
            <person name="Miner T."/>
            <person name="Herter B."/>
            <person name="Rosa B.A."/>
            <person name="Cordes M."/>
            <person name="Tomlinson C."/>
            <person name="Wollam A."/>
            <person name="Palsikar V.B."/>
            <person name="Mardis E.R."/>
            <person name="Wilson R.K."/>
        </authorList>
    </citation>
    <scope>NUCLEOTIDE SEQUENCE [LARGE SCALE GENOMIC DNA]</scope>
    <source>
        <strain evidence="18 19">KA00071</strain>
    </source>
</reference>
<evidence type="ECO:0000256" key="6">
    <source>
        <dbReference type="ARBA" id="ARBA00022485"/>
    </source>
</evidence>
<evidence type="ECO:0000256" key="12">
    <source>
        <dbReference type="ARBA" id="ARBA00023014"/>
    </source>
</evidence>
<keyword evidence="6 17" id="KW-0004">4Fe-4S</keyword>
<evidence type="ECO:0000256" key="3">
    <source>
        <dbReference type="ARBA" id="ARBA00008207"/>
    </source>
</evidence>
<evidence type="ECO:0000256" key="5">
    <source>
        <dbReference type="ARBA" id="ARBA00016895"/>
    </source>
</evidence>
<dbReference type="HAMAP" id="MF_02089">
    <property type="entry name" value="QueH"/>
    <property type="match status" value="1"/>
</dbReference>
<keyword evidence="10 17" id="KW-0560">Oxidoreductase</keyword>
<dbReference type="PANTHER" id="PTHR36701">
    <property type="entry name" value="EPOXYQUEUOSINE REDUCTASE QUEH"/>
    <property type="match status" value="1"/>
</dbReference>
<sequence length="245" mass="28997">MIDSKNFINIRHKNQKINYDNLLKRLIIEWENKKIKPNILIHSCCAPCSTYVLEYLSKFANITIYFSNSNIHPKDEYIRRALVQKNFIYEFNVNTGNNIKFISEKYRPNVFVKKTKGLEKVQEGGERCNICYEMRLEETAKKAEELGFDYFASALTISPQKNSIKINKIGYDIQERISIYYLPSDFKKNNGYKRSVEMCKEYNIYRQCFCGCIYAAIKQGINIKKIKKEAQEYNKKYKSYTSLFL</sequence>
<feature type="binding site" evidence="17">
    <location>
        <position position="44"/>
    </location>
    <ligand>
        <name>[4Fe-4S] cluster</name>
        <dbReference type="ChEBI" id="CHEBI:49883"/>
    </ligand>
</feature>
<dbReference type="PANTHER" id="PTHR36701:SF1">
    <property type="entry name" value="EPOXYQUEUOSINE REDUCTASE QUEH"/>
    <property type="match status" value="1"/>
</dbReference>
<dbReference type="RefSeq" id="WP_066129200.1">
    <property type="nucleotide sequence ID" value="NZ_KQ959861.1"/>
</dbReference>
<proteinExistence type="inferred from homology"/>
<keyword evidence="11 17" id="KW-0408">Iron</keyword>
<evidence type="ECO:0000256" key="10">
    <source>
        <dbReference type="ARBA" id="ARBA00023002"/>
    </source>
</evidence>
<feature type="binding site" evidence="17">
    <location>
        <position position="128"/>
    </location>
    <ligand>
        <name>[4Fe-4S] cluster</name>
        <dbReference type="ChEBI" id="CHEBI:49883"/>
    </ligand>
</feature>
<dbReference type="Pfam" id="PF02677">
    <property type="entry name" value="QueH"/>
    <property type="match status" value="1"/>
</dbReference>
<dbReference type="Proteomes" id="UP000070467">
    <property type="component" value="Unassembled WGS sequence"/>
</dbReference>
<keyword evidence="9 17" id="KW-0671">Queuosine biosynthesis</keyword>
<evidence type="ECO:0000313" key="18">
    <source>
        <dbReference type="EMBL" id="KXB58584.1"/>
    </source>
</evidence>
<evidence type="ECO:0000256" key="2">
    <source>
        <dbReference type="ARBA" id="ARBA00004691"/>
    </source>
</evidence>
<comment type="function">
    <text evidence="1 17">Catalyzes the conversion of epoxyqueuosine (oQ) to queuosine (Q), which is a hypermodified base found in the wobble positions of tRNA(Asp), tRNA(Asn), tRNA(His) and tRNA(Tyr).</text>
</comment>
<comment type="pathway">
    <text evidence="2 17">tRNA modification; tRNA-queuosine biosynthesis.</text>
</comment>
<evidence type="ECO:0000256" key="8">
    <source>
        <dbReference type="ARBA" id="ARBA00022723"/>
    </source>
</evidence>
<comment type="similarity">
    <text evidence="3 17">Belongs to the QueH family.</text>
</comment>
<keyword evidence="7 17" id="KW-0819">tRNA processing</keyword>
<name>A0ABR5TMM4_9BACL</name>
<keyword evidence="14 17" id="KW-0676">Redox-active center</keyword>
<protein>
    <recommendedName>
        <fullName evidence="5 17">Epoxyqueuosine reductase QueH</fullName>
        <ecNumber evidence="4 17">1.17.99.6</ecNumber>
    </recommendedName>
    <alternativeName>
        <fullName evidence="15 17">Queuosine biosynthesis protein QueH</fullName>
    </alternativeName>
</protein>
<feature type="disulfide bond" description="Redox-active" evidence="17">
    <location>
        <begin position="210"/>
        <end position="212"/>
    </location>
</feature>
<evidence type="ECO:0000256" key="16">
    <source>
        <dbReference type="ARBA" id="ARBA00047415"/>
    </source>
</evidence>
<comment type="caution">
    <text evidence="18">The sequence shown here is derived from an EMBL/GenBank/DDBJ whole genome shotgun (WGS) entry which is preliminary data.</text>
</comment>
<evidence type="ECO:0000256" key="4">
    <source>
        <dbReference type="ARBA" id="ARBA00012622"/>
    </source>
</evidence>
<evidence type="ECO:0000256" key="17">
    <source>
        <dbReference type="HAMAP-Rule" id="MF_02089"/>
    </source>
</evidence>